<dbReference type="Proteomes" id="UP000001542">
    <property type="component" value="Unassembled WGS sequence"/>
</dbReference>
<protein>
    <recommendedName>
        <fullName evidence="1">RNA helicase</fullName>
        <ecNumber evidence="1">3.6.4.13</ecNumber>
    </recommendedName>
</protein>
<sequence>MSSGAYIPPHLRNRPQQQATQPPPNHAPRDDYRPYPSGGGYRQDYRRPNVFNEPYHHPTRPPTGDQLSRSRSMPNPPKAITDEEIEDLFMRNKASTDGPDISVYEGADVKVEAGNHIPPIIDFPGCGIRNEVLRNVAHNGYKVPTPVQRYSIPYILNGEDLIVTSQTGSGKTAAFMLPVITQLIGTCHSPNPSCVALCPTRELAIQIFEETRKFCKGTDLKTTCVFGGAPITEQIRNLSRGIDIVIATPGRLIDILKQHCITLSEVRFLILDEADRMLDMGFEPQMQEVINGWDMPPADDRQTMLFSATFPDAVRNLARDFMRPKYCRISVGMQDAPKSIEQRFIYCSEMDKFSELLGVIKEVDGPTLVFAERKVSVDRIERFLYDEHTAVVAIHGERQMDQRLAALRQFTTGRANIMVATDVASRGLDISNVAHVINLDLPTDLDTYTHRIGRTGRAGKHGLATSFFNESNNAFLAQLIQHLRSKNLPIPEGLEEYEASGALRRVSVGKGSGRGGFGNSMTRSNSGFGSGGGYGYGRGYN</sequence>
<dbReference type="InterPro" id="IPR001650">
    <property type="entry name" value="Helicase_C-like"/>
</dbReference>
<dbReference type="GO" id="GO:0003729">
    <property type="term" value="F:mRNA binding"/>
    <property type="evidence" value="ECO:0000318"/>
    <property type="project" value="GO_Central"/>
</dbReference>
<dbReference type="SMART" id="SM00490">
    <property type="entry name" value="HELICc"/>
    <property type="match status" value="1"/>
</dbReference>
<dbReference type="PROSITE" id="PS51192">
    <property type="entry name" value="HELICASE_ATP_BIND_1"/>
    <property type="match status" value="1"/>
</dbReference>
<name>A2DH37_TRIV3</name>
<dbReference type="GO" id="GO:0016787">
    <property type="term" value="F:hydrolase activity"/>
    <property type="evidence" value="ECO:0007669"/>
    <property type="project" value="UniProtKB-KW"/>
</dbReference>
<dbReference type="EMBL" id="DS113199">
    <property type="protein sequence ID" value="EAY20347.1"/>
    <property type="molecule type" value="Genomic_DNA"/>
</dbReference>
<dbReference type="VEuPathDB" id="TrichDB:TVAG_193230"/>
<dbReference type="AlphaFoldDB" id="A2DH37"/>
<evidence type="ECO:0000256" key="7">
    <source>
        <dbReference type="RuleBase" id="RU000492"/>
    </source>
</evidence>
<dbReference type="EC" id="3.6.4.13" evidence="1"/>
<dbReference type="OrthoDB" id="196131at2759"/>
<dbReference type="InterPro" id="IPR014014">
    <property type="entry name" value="RNA_helicase_DEAD_Q_motif"/>
</dbReference>
<keyword evidence="13" id="KW-1185">Reference proteome</keyword>
<accession>A2DH37</accession>
<feature type="short sequence motif" description="Q motif" evidence="6">
    <location>
        <begin position="121"/>
        <end position="149"/>
    </location>
</feature>
<gene>
    <name evidence="12" type="ORF">TVAG_193230</name>
</gene>
<feature type="domain" description="DEAD-box RNA helicase Q" evidence="11">
    <location>
        <begin position="121"/>
        <end position="149"/>
    </location>
</feature>
<dbReference type="FunCoup" id="A2DH37">
    <property type="interactions" value="845"/>
</dbReference>
<dbReference type="VEuPathDB" id="TrichDB:TVAGG3_0341340"/>
<reference evidence="12" key="2">
    <citation type="journal article" date="2007" name="Science">
        <title>Draft genome sequence of the sexually transmitted pathogen Trichomonas vaginalis.</title>
        <authorList>
            <person name="Carlton J.M."/>
            <person name="Hirt R.P."/>
            <person name="Silva J.C."/>
            <person name="Delcher A.L."/>
            <person name="Schatz M."/>
            <person name="Zhao Q."/>
            <person name="Wortman J.R."/>
            <person name="Bidwell S.L."/>
            <person name="Alsmark U.C.M."/>
            <person name="Besteiro S."/>
            <person name="Sicheritz-Ponten T."/>
            <person name="Noel C.J."/>
            <person name="Dacks J.B."/>
            <person name="Foster P.G."/>
            <person name="Simillion C."/>
            <person name="Van de Peer Y."/>
            <person name="Miranda-Saavedra D."/>
            <person name="Barton G.J."/>
            <person name="Westrop G.D."/>
            <person name="Mueller S."/>
            <person name="Dessi D."/>
            <person name="Fiori P.L."/>
            <person name="Ren Q."/>
            <person name="Paulsen I."/>
            <person name="Zhang H."/>
            <person name="Bastida-Corcuera F.D."/>
            <person name="Simoes-Barbosa A."/>
            <person name="Brown M.T."/>
            <person name="Hayes R.D."/>
            <person name="Mukherjee M."/>
            <person name="Okumura C.Y."/>
            <person name="Schneider R."/>
            <person name="Smith A.J."/>
            <person name="Vanacova S."/>
            <person name="Villalvazo M."/>
            <person name="Haas B.J."/>
            <person name="Pertea M."/>
            <person name="Feldblyum T.V."/>
            <person name="Utterback T.R."/>
            <person name="Shu C.L."/>
            <person name="Osoegawa K."/>
            <person name="de Jong P.J."/>
            <person name="Hrdy I."/>
            <person name="Horvathova L."/>
            <person name="Zubacova Z."/>
            <person name="Dolezal P."/>
            <person name="Malik S.B."/>
            <person name="Logsdon J.M. Jr."/>
            <person name="Henze K."/>
            <person name="Gupta A."/>
            <person name="Wang C.C."/>
            <person name="Dunne R.L."/>
            <person name="Upcroft J.A."/>
            <person name="Upcroft P."/>
            <person name="White O."/>
            <person name="Salzberg S.L."/>
            <person name="Tang P."/>
            <person name="Chiu C.-H."/>
            <person name="Lee Y.-S."/>
            <person name="Embley T.M."/>
            <person name="Coombs G.H."/>
            <person name="Mottram J.C."/>
            <person name="Tachezy J."/>
            <person name="Fraser-Liggett C.M."/>
            <person name="Johnson P.J."/>
        </authorList>
    </citation>
    <scope>NUCLEOTIDE SEQUENCE [LARGE SCALE GENOMIC DNA]</scope>
    <source>
        <strain evidence="12">G3</strain>
    </source>
</reference>
<evidence type="ECO:0000256" key="1">
    <source>
        <dbReference type="ARBA" id="ARBA00012552"/>
    </source>
</evidence>
<feature type="region of interest" description="Disordered" evidence="8">
    <location>
        <begin position="1"/>
        <end position="83"/>
    </location>
</feature>
<evidence type="ECO:0000256" key="3">
    <source>
        <dbReference type="ARBA" id="ARBA00022801"/>
    </source>
</evidence>
<dbReference type="InterPro" id="IPR027417">
    <property type="entry name" value="P-loop_NTPase"/>
</dbReference>
<keyword evidence="2 7" id="KW-0547">Nucleotide-binding</keyword>
<evidence type="ECO:0000256" key="2">
    <source>
        <dbReference type="ARBA" id="ARBA00022741"/>
    </source>
</evidence>
<dbReference type="GO" id="GO:0005634">
    <property type="term" value="C:nucleus"/>
    <property type="evidence" value="ECO:0000318"/>
    <property type="project" value="GO_Central"/>
</dbReference>
<dbReference type="OMA" id="ASDFMNE"/>
<dbReference type="Gene3D" id="3.40.50.300">
    <property type="entry name" value="P-loop containing nucleotide triphosphate hydrolases"/>
    <property type="match status" value="2"/>
</dbReference>
<organism evidence="12 13">
    <name type="scientific">Trichomonas vaginalis (strain ATCC PRA-98 / G3)</name>
    <dbReference type="NCBI Taxonomy" id="412133"/>
    <lineage>
        <taxon>Eukaryota</taxon>
        <taxon>Metamonada</taxon>
        <taxon>Parabasalia</taxon>
        <taxon>Trichomonadida</taxon>
        <taxon>Trichomonadidae</taxon>
        <taxon>Trichomonas</taxon>
    </lineage>
</organism>
<comment type="similarity">
    <text evidence="7">Belongs to the DEAD box helicase family.</text>
</comment>
<dbReference type="InParanoid" id="A2DH37"/>
<evidence type="ECO:0000313" key="12">
    <source>
        <dbReference type="EMBL" id="EAY20347.1"/>
    </source>
</evidence>
<proteinExistence type="inferred from homology"/>
<keyword evidence="4 7" id="KW-0347">Helicase</keyword>
<evidence type="ECO:0000259" key="9">
    <source>
        <dbReference type="PROSITE" id="PS51192"/>
    </source>
</evidence>
<feature type="domain" description="Helicase C-terminal" evidence="10">
    <location>
        <begin position="352"/>
        <end position="498"/>
    </location>
</feature>
<evidence type="ECO:0000259" key="11">
    <source>
        <dbReference type="PROSITE" id="PS51195"/>
    </source>
</evidence>
<dbReference type="SMR" id="A2DH37"/>
<dbReference type="PANTHER" id="PTHR47958">
    <property type="entry name" value="ATP-DEPENDENT RNA HELICASE DBP3"/>
    <property type="match status" value="1"/>
</dbReference>
<evidence type="ECO:0000256" key="4">
    <source>
        <dbReference type="ARBA" id="ARBA00022806"/>
    </source>
</evidence>
<evidence type="ECO:0000313" key="13">
    <source>
        <dbReference type="Proteomes" id="UP000001542"/>
    </source>
</evidence>
<dbReference type="eggNOG" id="KOG0335">
    <property type="taxonomic scope" value="Eukaryota"/>
</dbReference>
<dbReference type="Pfam" id="PF00271">
    <property type="entry name" value="Helicase_C"/>
    <property type="match status" value="1"/>
</dbReference>
<dbReference type="Pfam" id="PF00270">
    <property type="entry name" value="DEAD"/>
    <property type="match status" value="1"/>
</dbReference>
<dbReference type="PROSITE" id="PS51195">
    <property type="entry name" value="Q_MOTIF"/>
    <property type="match status" value="1"/>
</dbReference>
<dbReference type="KEGG" id="tva:5465884"/>
<dbReference type="GO" id="GO:0005524">
    <property type="term" value="F:ATP binding"/>
    <property type="evidence" value="ECO:0007669"/>
    <property type="project" value="UniProtKB-KW"/>
</dbReference>
<dbReference type="GO" id="GO:0003724">
    <property type="term" value="F:RNA helicase activity"/>
    <property type="evidence" value="ECO:0000318"/>
    <property type="project" value="GO_Central"/>
</dbReference>
<keyword evidence="3 7" id="KW-0378">Hydrolase</keyword>
<feature type="domain" description="Helicase ATP-binding" evidence="9">
    <location>
        <begin position="152"/>
        <end position="328"/>
    </location>
</feature>
<dbReference type="PROSITE" id="PS00039">
    <property type="entry name" value="DEAD_ATP_HELICASE"/>
    <property type="match status" value="1"/>
</dbReference>
<dbReference type="CDD" id="cd18787">
    <property type="entry name" value="SF2_C_DEAD"/>
    <property type="match status" value="1"/>
</dbReference>
<dbReference type="InterPro" id="IPR011545">
    <property type="entry name" value="DEAD/DEAH_box_helicase_dom"/>
</dbReference>
<dbReference type="RefSeq" id="XP_001581333.1">
    <property type="nucleotide sequence ID" value="XM_001581283.1"/>
</dbReference>
<keyword evidence="5 7" id="KW-0067">ATP-binding</keyword>
<dbReference type="STRING" id="5722.A2DH37"/>
<evidence type="ECO:0000256" key="5">
    <source>
        <dbReference type="ARBA" id="ARBA00022840"/>
    </source>
</evidence>
<evidence type="ECO:0000256" key="6">
    <source>
        <dbReference type="PROSITE-ProRule" id="PRU00552"/>
    </source>
</evidence>
<dbReference type="InterPro" id="IPR014001">
    <property type="entry name" value="Helicase_ATP-bd"/>
</dbReference>
<evidence type="ECO:0000259" key="10">
    <source>
        <dbReference type="PROSITE" id="PS51194"/>
    </source>
</evidence>
<dbReference type="InterPro" id="IPR000629">
    <property type="entry name" value="RNA-helicase_DEAD-box_CS"/>
</dbReference>
<dbReference type="PROSITE" id="PS51194">
    <property type="entry name" value="HELICASE_CTER"/>
    <property type="match status" value="1"/>
</dbReference>
<reference evidence="12" key="1">
    <citation type="submission" date="2006-10" db="EMBL/GenBank/DDBJ databases">
        <authorList>
            <person name="Amadeo P."/>
            <person name="Zhao Q."/>
            <person name="Wortman J."/>
            <person name="Fraser-Liggett C."/>
            <person name="Carlton J."/>
        </authorList>
    </citation>
    <scope>NUCLEOTIDE SEQUENCE</scope>
    <source>
        <strain evidence="12">G3</strain>
    </source>
</reference>
<dbReference type="SMART" id="SM00487">
    <property type="entry name" value="DEXDc"/>
    <property type="match status" value="1"/>
</dbReference>
<evidence type="ECO:0000256" key="8">
    <source>
        <dbReference type="SAM" id="MobiDB-lite"/>
    </source>
</evidence>
<dbReference type="SUPFAM" id="SSF52540">
    <property type="entry name" value="P-loop containing nucleoside triphosphate hydrolases"/>
    <property type="match status" value="1"/>
</dbReference>